<protein>
    <submittedName>
        <fullName evidence="2">Uncharacterized protein</fullName>
    </submittedName>
</protein>
<keyword evidence="1" id="KW-0812">Transmembrane</keyword>
<name>A0A498HLH3_MALDO</name>
<feature type="transmembrane region" description="Helical" evidence="1">
    <location>
        <begin position="333"/>
        <end position="353"/>
    </location>
</feature>
<gene>
    <name evidence="2" type="ORF">DVH24_007039</name>
</gene>
<feature type="transmembrane region" description="Helical" evidence="1">
    <location>
        <begin position="539"/>
        <end position="558"/>
    </location>
</feature>
<feature type="transmembrane region" description="Helical" evidence="1">
    <location>
        <begin position="612"/>
        <end position="635"/>
    </location>
</feature>
<feature type="transmembrane region" description="Helical" evidence="1">
    <location>
        <begin position="396"/>
        <end position="419"/>
    </location>
</feature>
<feature type="transmembrane region" description="Helical" evidence="1">
    <location>
        <begin position="309"/>
        <end position="326"/>
    </location>
</feature>
<feature type="transmembrane region" description="Helical" evidence="1">
    <location>
        <begin position="564"/>
        <end position="591"/>
    </location>
</feature>
<feature type="transmembrane region" description="Helical" evidence="1">
    <location>
        <begin position="158"/>
        <end position="178"/>
    </location>
</feature>
<dbReference type="Proteomes" id="UP000290289">
    <property type="component" value="Chromosome 16"/>
</dbReference>
<reference evidence="2 3" key="1">
    <citation type="submission" date="2018-10" db="EMBL/GenBank/DDBJ databases">
        <title>A high-quality apple genome assembly.</title>
        <authorList>
            <person name="Hu J."/>
        </authorList>
    </citation>
    <scope>NUCLEOTIDE SEQUENCE [LARGE SCALE GENOMIC DNA]</scope>
    <source>
        <strain evidence="3">cv. HFTH1</strain>
        <tissue evidence="2">Young leaf</tissue>
    </source>
</reference>
<dbReference type="AlphaFoldDB" id="A0A498HLH3"/>
<keyword evidence="3" id="KW-1185">Reference proteome</keyword>
<sequence length="645" mass="73934">MQTLPNTSIYTEEEAAHSIETEGMEIPRFSEMKLWFRDTIGVIGSAAKIPFRNPSFITFVLITSFPLFCMTLVPRLPSSQPPLIMEEAAIQLRVLTHHPKGHMIQLLRVYLFELVSFFTALTTIYAASTVYISSDRWKVSLRDLLRNSITKTRWREPMFTFLTVSLLSHICLSSVYYWHHHAKPLLSSSCSNRLLQVINMVVPVVAVDKWVEYGAWWNLSVVVSILEKDNRGFEAFSDAAELSEGNTRRGFVLMLLYCVWSSRFPTLIAKCTFPSVIAYDVLDTSFLCLGKVMNWVVLTGMKIPRFSEVMQWILGTFGIIESALTIPFRNPNFIILTLITSLPLFFLTLIHQLPYDFQPSLIVHAINLRTSLSYHSNPMISDISWALDVAIQILQVYFFTLGNFLIVLTTIHAASTIYASNERSMIGLRNLLRSSVMKKRWHERMLTFFSISLLCNLSSAAVVYWHYARPLYPIGCPTRFFRLFRKIHWIVYGLAFAIWLDYSARWNLSVVVSILEEKVGVFEAISASSELTKGNRLRGFFLMLLYSVAKFNLPALVAREFTTIFAFYFLDTIFMFLGNVIIWEVLTVYYYDCKNRHQKAAAVTSFDTGNTLLFLSTLVNFLIVLTTIDAASTIYTSNERTMFGL</sequence>
<evidence type="ECO:0000313" key="3">
    <source>
        <dbReference type="Proteomes" id="UP000290289"/>
    </source>
</evidence>
<keyword evidence="1" id="KW-0472">Membrane</keyword>
<feature type="transmembrane region" description="Helical" evidence="1">
    <location>
        <begin position="109"/>
        <end position="132"/>
    </location>
</feature>
<feature type="transmembrane region" description="Helical" evidence="1">
    <location>
        <begin position="487"/>
        <end position="504"/>
    </location>
</feature>
<dbReference type="PANTHER" id="PTHR36714:SF1">
    <property type="entry name" value="T23E23.1"/>
    <property type="match status" value="1"/>
</dbReference>
<comment type="caution">
    <text evidence="2">The sequence shown here is derived from an EMBL/GenBank/DDBJ whole genome shotgun (WGS) entry which is preliminary data.</text>
</comment>
<evidence type="ECO:0000256" key="1">
    <source>
        <dbReference type="SAM" id="Phobius"/>
    </source>
</evidence>
<keyword evidence="1" id="KW-1133">Transmembrane helix</keyword>
<accession>A0A498HLH3</accession>
<feature type="transmembrane region" description="Helical" evidence="1">
    <location>
        <begin position="446"/>
        <end position="467"/>
    </location>
</feature>
<dbReference type="EMBL" id="RDQH01000342">
    <property type="protein sequence ID" value="RXH69783.1"/>
    <property type="molecule type" value="Genomic_DNA"/>
</dbReference>
<evidence type="ECO:0000313" key="2">
    <source>
        <dbReference type="EMBL" id="RXH69783.1"/>
    </source>
</evidence>
<proteinExistence type="predicted"/>
<feature type="transmembrane region" description="Helical" evidence="1">
    <location>
        <begin position="56"/>
        <end position="73"/>
    </location>
</feature>
<organism evidence="2 3">
    <name type="scientific">Malus domestica</name>
    <name type="common">Apple</name>
    <name type="synonym">Pyrus malus</name>
    <dbReference type="NCBI Taxonomy" id="3750"/>
    <lineage>
        <taxon>Eukaryota</taxon>
        <taxon>Viridiplantae</taxon>
        <taxon>Streptophyta</taxon>
        <taxon>Embryophyta</taxon>
        <taxon>Tracheophyta</taxon>
        <taxon>Spermatophyta</taxon>
        <taxon>Magnoliopsida</taxon>
        <taxon>eudicotyledons</taxon>
        <taxon>Gunneridae</taxon>
        <taxon>Pentapetalae</taxon>
        <taxon>rosids</taxon>
        <taxon>fabids</taxon>
        <taxon>Rosales</taxon>
        <taxon>Rosaceae</taxon>
        <taxon>Amygdaloideae</taxon>
        <taxon>Maleae</taxon>
        <taxon>Malus</taxon>
    </lineage>
</organism>
<dbReference type="PANTHER" id="PTHR36714">
    <property type="entry name" value="T23E23.1"/>
    <property type="match status" value="1"/>
</dbReference>